<dbReference type="InterPro" id="IPR027417">
    <property type="entry name" value="P-loop_NTPase"/>
</dbReference>
<comment type="caution">
    <text evidence="3">The sequence shown here is derived from an EMBL/GenBank/DDBJ whole genome shotgun (WGS) entry which is preliminary data.</text>
</comment>
<dbReference type="Pfam" id="PF03354">
    <property type="entry name" value="TerL_ATPase"/>
    <property type="match status" value="1"/>
</dbReference>
<dbReference type="PANTHER" id="PTHR41287">
    <property type="match status" value="1"/>
</dbReference>
<dbReference type="PANTHER" id="PTHR41287:SF1">
    <property type="entry name" value="PROTEIN YMFN"/>
    <property type="match status" value="1"/>
</dbReference>
<dbReference type="InterPro" id="IPR046462">
    <property type="entry name" value="TerL_nuclease"/>
</dbReference>
<evidence type="ECO:0000313" key="3">
    <source>
        <dbReference type="EMBL" id="TDL09866.1"/>
    </source>
</evidence>
<feature type="domain" description="Terminase large subunit-like ATPase" evidence="1">
    <location>
        <begin position="18"/>
        <end position="176"/>
    </location>
</feature>
<feature type="domain" description="Terminase large subunit-like endonuclease" evidence="2">
    <location>
        <begin position="202"/>
        <end position="319"/>
    </location>
</feature>
<gene>
    <name evidence="3" type="ORF">EUA04_07875</name>
</gene>
<organism evidence="3 4">
    <name type="scientific">Mycolicibacterium obuense</name>
    <dbReference type="NCBI Taxonomy" id="1807"/>
    <lineage>
        <taxon>Bacteria</taxon>
        <taxon>Bacillati</taxon>
        <taxon>Actinomycetota</taxon>
        <taxon>Actinomycetes</taxon>
        <taxon>Mycobacteriales</taxon>
        <taxon>Mycobacteriaceae</taxon>
        <taxon>Mycolicibacterium</taxon>
    </lineage>
</organism>
<dbReference type="GO" id="GO:0004519">
    <property type="term" value="F:endonuclease activity"/>
    <property type="evidence" value="ECO:0007669"/>
    <property type="project" value="InterPro"/>
</dbReference>
<dbReference type="InterPro" id="IPR046461">
    <property type="entry name" value="TerL_ATPase"/>
</dbReference>
<dbReference type="EMBL" id="SDLP01000002">
    <property type="protein sequence ID" value="TDL09866.1"/>
    <property type="molecule type" value="Genomic_DNA"/>
</dbReference>
<dbReference type="AlphaFoldDB" id="A0A4R5X840"/>
<evidence type="ECO:0000259" key="2">
    <source>
        <dbReference type="Pfam" id="PF20441"/>
    </source>
</evidence>
<dbReference type="Proteomes" id="UP000294952">
    <property type="component" value="Unassembled WGS sequence"/>
</dbReference>
<dbReference type="InterPro" id="IPR005021">
    <property type="entry name" value="Terminase_largesu-like"/>
</dbReference>
<protein>
    <recommendedName>
        <fullName evidence="5">Terminase</fullName>
    </recommendedName>
</protein>
<reference evidence="3 4" key="1">
    <citation type="submission" date="2019-01" db="EMBL/GenBank/DDBJ databases">
        <title>High-quality-draft genome sequences of five non-tuberculosis mycobacteriaceae isolated from a nosocomial environment.</title>
        <authorList>
            <person name="Tiago I."/>
            <person name="Alarico S."/>
            <person name="Pereira S.G."/>
            <person name="Coelho C."/>
            <person name="Maranha A."/>
            <person name="Empadinhas N."/>
        </authorList>
    </citation>
    <scope>NUCLEOTIDE SEQUENCE [LARGE SCALE GENOMIC DNA]</scope>
    <source>
        <strain evidence="3 4">22DIII</strain>
    </source>
</reference>
<evidence type="ECO:0000259" key="1">
    <source>
        <dbReference type="Pfam" id="PF03354"/>
    </source>
</evidence>
<accession>A0A4R5X840</accession>
<dbReference type="Pfam" id="PF20441">
    <property type="entry name" value="TerL_nuclease"/>
    <property type="match status" value="1"/>
</dbReference>
<proteinExistence type="predicted"/>
<evidence type="ECO:0008006" key="5">
    <source>
        <dbReference type="Google" id="ProtNLM"/>
    </source>
</evidence>
<name>A0A4R5X840_9MYCO</name>
<dbReference type="Gene3D" id="3.40.50.300">
    <property type="entry name" value="P-loop containing nucleotide triphosphate hydrolases"/>
    <property type="match status" value="1"/>
</dbReference>
<sequence length="372" mass="40908">MASNGAAFDPGNTRARRATLRSWSARARPPGVRQAVLQCPRGQGKSTLLAALAVWATFDINPTGEPQVPIMATTVSQAQRAVYDVACKMVAAEPQLDERSIAYTAIANARIVVGYNGGQCYPIASDVDGLQGLDPTLAIVDEIGFQPLESLTAMVLASGKRARSLVVGVGTPGLDRERSALWHLRSAYLDGRTPPGFSFTEYSAPDDRDVRDRSAWLQACPALDAGYQAIDALETAVEMSPESHFRIFHLGQWQDGVDNWLGSDGRKVWEALHYNYALREGAPTWVGIDVGLVRDSTAIVIGQRRLSGQLHATAKIWMPTPDGRLDVSDIMAFIRHLDRRYELVEIAFDPRLFELPSSSPTKESRWSSFRRR</sequence>
<dbReference type="RefSeq" id="WP_133413315.1">
    <property type="nucleotide sequence ID" value="NZ_CALTXN010000038.1"/>
</dbReference>
<evidence type="ECO:0000313" key="4">
    <source>
        <dbReference type="Proteomes" id="UP000294952"/>
    </source>
</evidence>